<name>E6QMZ7_9ZZZZ</name>
<dbReference type="AlphaFoldDB" id="E6QMZ7"/>
<gene>
    <name evidence="1" type="ORF">CARN6_2101</name>
</gene>
<evidence type="ECO:0000313" key="1">
    <source>
        <dbReference type="EMBL" id="CBI08618.1"/>
    </source>
</evidence>
<dbReference type="EMBL" id="CABQ01000242">
    <property type="protein sequence ID" value="CBI08618.1"/>
    <property type="molecule type" value="Genomic_DNA"/>
</dbReference>
<organism evidence="1">
    <name type="scientific">mine drainage metagenome</name>
    <dbReference type="NCBI Taxonomy" id="410659"/>
    <lineage>
        <taxon>unclassified sequences</taxon>
        <taxon>metagenomes</taxon>
        <taxon>ecological metagenomes</taxon>
    </lineage>
</organism>
<proteinExistence type="predicted"/>
<protein>
    <submittedName>
        <fullName evidence="1">Uncharacterized protein</fullName>
    </submittedName>
</protein>
<comment type="caution">
    <text evidence="1">The sequence shown here is derived from an EMBL/GenBank/DDBJ whole genome shotgun (WGS) entry which is preliminary data.</text>
</comment>
<accession>E6QMZ7</accession>
<sequence length="90" mass="9936">MLFDLKPMNAVAQQFVTLAGQYGVGCLALRMRTHQEGVVRILGAGFVSPVDASFFQTYLRDHGFSAELDSRHGQRQHVIFCPDARVGGKL</sequence>
<reference evidence="1" key="1">
    <citation type="submission" date="2009-10" db="EMBL/GenBank/DDBJ databases">
        <title>Diversity of trophic interactions inside an arsenic-rich microbial ecosystem.</title>
        <authorList>
            <person name="Bertin P.N."/>
            <person name="Heinrich-Salmeron A."/>
            <person name="Pelletier E."/>
            <person name="Goulhen-Chollet F."/>
            <person name="Arsene-Ploetze F."/>
            <person name="Gallien S."/>
            <person name="Calteau A."/>
            <person name="Vallenet D."/>
            <person name="Casiot C."/>
            <person name="Chane-Woon-Ming B."/>
            <person name="Giloteaux L."/>
            <person name="Barakat M."/>
            <person name="Bonnefoy V."/>
            <person name="Bruneel O."/>
            <person name="Chandler M."/>
            <person name="Cleiss J."/>
            <person name="Duran R."/>
            <person name="Elbaz-Poulichet F."/>
            <person name="Fonknechten N."/>
            <person name="Lauga B."/>
            <person name="Mornico D."/>
            <person name="Ortet P."/>
            <person name="Schaeffer C."/>
            <person name="Siguier P."/>
            <person name="Alexander Thil Smith A."/>
            <person name="Van Dorsselaer A."/>
            <person name="Weissenbach J."/>
            <person name="Medigue C."/>
            <person name="Le Paslier D."/>
        </authorList>
    </citation>
    <scope>NUCLEOTIDE SEQUENCE</scope>
</reference>